<dbReference type="SUPFAM" id="SSF46785">
    <property type="entry name" value="Winged helix' DNA-binding domain"/>
    <property type="match status" value="1"/>
</dbReference>
<dbReference type="eggNOG" id="COG1846">
    <property type="taxonomic scope" value="Bacteria"/>
</dbReference>
<dbReference type="HOGENOM" id="CLU_083287_11_3_9"/>
<dbReference type="Gene3D" id="1.10.10.10">
    <property type="entry name" value="Winged helix-like DNA-binding domain superfamily/Winged helix DNA-binding domain"/>
    <property type="match status" value="1"/>
</dbReference>
<dbReference type="PRINTS" id="PR00598">
    <property type="entry name" value="HTHMARR"/>
</dbReference>
<dbReference type="KEGG" id="csr:Cspa_c21970"/>
<feature type="domain" description="HTH marR-type" evidence="4">
    <location>
        <begin position="1"/>
        <end position="138"/>
    </location>
</feature>
<dbReference type="EMBL" id="CP004121">
    <property type="protein sequence ID" value="AGF55962.1"/>
    <property type="molecule type" value="Genomic_DNA"/>
</dbReference>
<dbReference type="PROSITE" id="PS50995">
    <property type="entry name" value="HTH_MARR_2"/>
    <property type="match status" value="1"/>
</dbReference>
<dbReference type="InterPro" id="IPR036388">
    <property type="entry name" value="WH-like_DNA-bd_sf"/>
</dbReference>
<evidence type="ECO:0000256" key="3">
    <source>
        <dbReference type="ARBA" id="ARBA00023163"/>
    </source>
</evidence>
<dbReference type="STRING" id="36745.CLSAP_20180"/>
<dbReference type="InterPro" id="IPR000835">
    <property type="entry name" value="HTH_MarR-typ"/>
</dbReference>
<keyword evidence="3" id="KW-0804">Transcription</keyword>
<keyword evidence="1" id="KW-0805">Transcription regulation</keyword>
<evidence type="ECO:0000313" key="6">
    <source>
        <dbReference type="Proteomes" id="UP000011728"/>
    </source>
</evidence>
<dbReference type="SMART" id="SM00347">
    <property type="entry name" value="HTH_MARR"/>
    <property type="match status" value="1"/>
</dbReference>
<evidence type="ECO:0000256" key="1">
    <source>
        <dbReference type="ARBA" id="ARBA00023015"/>
    </source>
</evidence>
<proteinExistence type="predicted"/>
<dbReference type="GO" id="GO:0003677">
    <property type="term" value="F:DNA binding"/>
    <property type="evidence" value="ECO:0007669"/>
    <property type="project" value="UniProtKB-KW"/>
</dbReference>
<evidence type="ECO:0000256" key="2">
    <source>
        <dbReference type="ARBA" id="ARBA00023125"/>
    </source>
</evidence>
<organism evidence="5 6">
    <name type="scientific">Clostridium saccharoperbutylacetonicum N1-4(HMT)</name>
    <dbReference type="NCBI Taxonomy" id="931276"/>
    <lineage>
        <taxon>Bacteria</taxon>
        <taxon>Bacillati</taxon>
        <taxon>Bacillota</taxon>
        <taxon>Clostridia</taxon>
        <taxon>Eubacteriales</taxon>
        <taxon>Clostridiaceae</taxon>
        <taxon>Clostridium</taxon>
    </lineage>
</organism>
<dbReference type="OrthoDB" id="2323705at2"/>
<dbReference type="AlphaFoldDB" id="M1MWW5"/>
<dbReference type="PROSITE" id="PS01117">
    <property type="entry name" value="HTH_MARR_1"/>
    <property type="match status" value="1"/>
</dbReference>
<gene>
    <name evidence="5" type="ORF">Cspa_c21970</name>
</gene>
<accession>M1MWW5</accession>
<dbReference type="Pfam" id="PF01047">
    <property type="entry name" value="MarR"/>
    <property type="match status" value="1"/>
</dbReference>
<dbReference type="PANTHER" id="PTHR42756:SF1">
    <property type="entry name" value="TRANSCRIPTIONAL REPRESSOR OF EMRAB OPERON"/>
    <property type="match status" value="1"/>
</dbReference>
<evidence type="ECO:0000313" key="5">
    <source>
        <dbReference type="EMBL" id="AGF55962.1"/>
    </source>
</evidence>
<keyword evidence="6" id="KW-1185">Reference proteome</keyword>
<dbReference type="RefSeq" id="WP_015392281.1">
    <property type="nucleotide sequence ID" value="NC_020291.1"/>
</dbReference>
<reference evidence="5 6" key="1">
    <citation type="submission" date="2013-02" db="EMBL/GenBank/DDBJ databases">
        <title>Genome sequence of Clostridium saccharoperbutylacetonicum N1-4(HMT).</title>
        <authorList>
            <person name="Poehlein A."/>
            <person name="Daniel R."/>
        </authorList>
    </citation>
    <scope>NUCLEOTIDE SEQUENCE [LARGE SCALE GENOMIC DNA]</scope>
    <source>
        <strain evidence="6">N1-4(HMT)</strain>
    </source>
</reference>
<dbReference type="InterPro" id="IPR036390">
    <property type="entry name" value="WH_DNA-bd_sf"/>
</dbReference>
<sequence length="143" mass="16406">MIENNIALIANYFWKESINNISNTLSEAQISNFNMNDYYYLTSIYQLGAPKLGDLATKLNLTKPAISALVKRLEKNELIVKTQSKEDKRVYFVSLTNKAIKIIEGDNKLYASLSNVFSDFLTNEEMEIVDNLLQKVVDRFIQL</sequence>
<evidence type="ECO:0000259" key="4">
    <source>
        <dbReference type="PROSITE" id="PS50995"/>
    </source>
</evidence>
<dbReference type="GO" id="GO:0003700">
    <property type="term" value="F:DNA-binding transcription factor activity"/>
    <property type="evidence" value="ECO:0007669"/>
    <property type="project" value="InterPro"/>
</dbReference>
<dbReference type="PATRIC" id="fig|931276.5.peg.2195"/>
<protein>
    <submittedName>
        <fullName evidence="5">Transcriptional regulator, MarR/EmrR family</fullName>
    </submittedName>
</protein>
<dbReference type="PANTHER" id="PTHR42756">
    <property type="entry name" value="TRANSCRIPTIONAL REGULATOR, MARR"/>
    <property type="match status" value="1"/>
</dbReference>
<dbReference type="InterPro" id="IPR023187">
    <property type="entry name" value="Tscrpt_reg_MarR-type_CS"/>
</dbReference>
<name>M1MWW5_9CLOT</name>
<dbReference type="Proteomes" id="UP000011728">
    <property type="component" value="Chromosome"/>
</dbReference>
<keyword evidence="2" id="KW-0238">DNA-binding</keyword>